<evidence type="ECO:0000256" key="1">
    <source>
        <dbReference type="SAM" id="MobiDB-lite"/>
    </source>
</evidence>
<name>K5WEK2_PHACS</name>
<accession>K5WEK2</accession>
<keyword evidence="3" id="KW-1185">Reference proteome</keyword>
<proteinExistence type="predicted"/>
<dbReference type="HOGENOM" id="CLU_555612_0_0_1"/>
<dbReference type="KEGG" id="pco:PHACADRAFT_202602"/>
<evidence type="ECO:0000313" key="3">
    <source>
        <dbReference type="Proteomes" id="UP000008370"/>
    </source>
</evidence>
<protein>
    <submittedName>
        <fullName evidence="2">Uncharacterized protein</fullName>
    </submittedName>
</protein>
<feature type="compositionally biased region" description="Basic and acidic residues" evidence="1">
    <location>
        <begin position="132"/>
        <end position="144"/>
    </location>
</feature>
<feature type="region of interest" description="Disordered" evidence="1">
    <location>
        <begin position="132"/>
        <end position="180"/>
    </location>
</feature>
<gene>
    <name evidence="2" type="ORF">PHACADRAFT_202602</name>
</gene>
<feature type="region of interest" description="Disordered" evidence="1">
    <location>
        <begin position="417"/>
        <end position="491"/>
    </location>
</feature>
<feature type="compositionally biased region" description="Low complexity" evidence="1">
    <location>
        <begin position="147"/>
        <end position="158"/>
    </location>
</feature>
<feature type="compositionally biased region" description="Basic and acidic residues" evidence="1">
    <location>
        <begin position="441"/>
        <end position="470"/>
    </location>
</feature>
<dbReference type="AlphaFoldDB" id="K5WEK2"/>
<reference evidence="2 3" key="1">
    <citation type="journal article" date="2012" name="BMC Genomics">
        <title>Comparative genomics of the white-rot fungi, Phanerochaete carnosa and P. chrysosporium, to elucidate the genetic basis of the distinct wood types they colonize.</title>
        <authorList>
            <person name="Suzuki H."/>
            <person name="MacDonald J."/>
            <person name="Syed K."/>
            <person name="Salamov A."/>
            <person name="Hori C."/>
            <person name="Aerts A."/>
            <person name="Henrissat B."/>
            <person name="Wiebenga A."/>
            <person name="vanKuyk P.A."/>
            <person name="Barry K."/>
            <person name="Lindquist E."/>
            <person name="LaButti K."/>
            <person name="Lapidus A."/>
            <person name="Lucas S."/>
            <person name="Coutinho P."/>
            <person name="Gong Y."/>
            <person name="Samejima M."/>
            <person name="Mahadevan R."/>
            <person name="Abou-Zaid M."/>
            <person name="de Vries R.P."/>
            <person name="Igarashi K."/>
            <person name="Yadav J.S."/>
            <person name="Grigoriev I.V."/>
            <person name="Master E.R."/>
        </authorList>
    </citation>
    <scope>NUCLEOTIDE SEQUENCE [LARGE SCALE GENOMIC DNA]</scope>
    <source>
        <strain evidence="2 3">HHB-10118-sp</strain>
    </source>
</reference>
<dbReference type="GeneID" id="18911926"/>
<sequence length="491" mass="53032">MEHQDEAKWEWKLAADSLAIFESKHQNNGDLSSKDMEKLTKLQSMVADKHAKYQDKVRIANSYRNQLQDKQREIGWPADLDFFQLSQTIRAGGSGSAAASADANASMTPVRTQAQNSVQSFVSRAVLPLSSEAERSQGELDRLPYLDSDSSPDSSPTPGACRDLSSERGATSTSTSTTAVVLGLRPKSGLRMSFGPKPLRAVRGQSKVLAELDKLGNQGLKMTAEGKADKEGATAEAETSDKTIFSKSLTAFSPSSSLLPSSPPKSFSDAFSSLALAQAQDLTLSADWAMSTVLADGSSIGDVTDMERDNLEDLYYLNASDIAKRSTSGPSQAASNRVSGRPDENNAEMPRTPHAKISAKGKEARTSHQSFLDSIQEVLGKKTPDFEHSSFLDSDVARFLKCRASSVEEEQAAKWCCNENKERDDDVEGNESKNSGNGDGNGDKCGNDSNDSDKGGNEREKPRKDGDTTEKSWSPGTVGNPIVMDNREIYS</sequence>
<dbReference type="Proteomes" id="UP000008370">
    <property type="component" value="Unassembled WGS sequence"/>
</dbReference>
<dbReference type="EMBL" id="JH930881">
    <property type="protein sequence ID" value="EKM48607.1"/>
    <property type="molecule type" value="Genomic_DNA"/>
</dbReference>
<organism evidence="2 3">
    <name type="scientific">Phanerochaete carnosa (strain HHB-10118-sp)</name>
    <name type="common">White-rot fungus</name>
    <name type="synonym">Peniophora carnosa</name>
    <dbReference type="NCBI Taxonomy" id="650164"/>
    <lineage>
        <taxon>Eukaryota</taxon>
        <taxon>Fungi</taxon>
        <taxon>Dikarya</taxon>
        <taxon>Basidiomycota</taxon>
        <taxon>Agaricomycotina</taxon>
        <taxon>Agaricomycetes</taxon>
        <taxon>Polyporales</taxon>
        <taxon>Phanerochaetaceae</taxon>
        <taxon>Phanerochaete</taxon>
    </lineage>
</organism>
<feature type="compositionally biased region" description="Polar residues" evidence="1">
    <location>
        <begin position="325"/>
        <end position="338"/>
    </location>
</feature>
<evidence type="ECO:0000313" key="2">
    <source>
        <dbReference type="EMBL" id="EKM48607.1"/>
    </source>
</evidence>
<dbReference type="RefSeq" id="XP_007402840.1">
    <property type="nucleotide sequence ID" value="XM_007402778.1"/>
</dbReference>
<dbReference type="InParanoid" id="K5WEK2"/>
<feature type="region of interest" description="Disordered" evidence="1">
    <location>
        <begin position="325"/>
        <end position="369"/>
    </location>
</feature>